<evidence type="ECO:0000313" key="7">
    <source>
        <dbReference type="Proteomes" id="UP000182763"/>
    </source>
</evidence>
<gene>
    <name evidence="4" type="ORF">AUK42_01345</name>
    <name evidence="6" type="ORF">CO097_04055</name>
    <name evidence="5" type="ORF">COZ07_05335</name>
</gene>
<evidence type="ECO:0000313" key="6">
    <source>
        <dbReference type="EMBL" id="PJB56919.1"/>
    </source>
</evidence>
<dbReference type="Pfam" id="PF18917">
    <property type="entry name" value="LiaI-LiaF-like_TM1"/>
    <property type="match status" value="1"/>
</dbReference>
<evidence type="ECO:0000259" key="3">
    <source>
        <dbReference type="Pfam" id="PF18917"/>
    </source>
</evidence>
<name>A0A1J5GZI6_9BACT</name>
<keyword evidence="1" id="KW-0812">Transmembrane</keyword>
<dbReference type="Proteomes" id="UP000228560">
    <property type="component" value="Unassembled WGS sequence"/>
</dbReference>
<dbReference type="EMBL" id="PFTV01000099">
    <property type="protein sequence ID" value="PJB56919.1"/>
    <property type="molecule type" value="Genomic_DNA"/>
</dbReference>
<evidence type="ECO:0000313" key="8">
    <source>
        <dbReference type="Proteomes" id="UP000228560"/>
    </source>
</evidence>
<accession>A0A1J5GZI6</accession>
<dbReference type="EMBL" id="PFKO01000204">
    <property type="protein sequence ID" value="PIY32542.1"/>
    <property type="molecule type" value="Genomic_DNA"/>
</dbReference>
<dbReference type="AlphaFoldDB" id="A0A1J5GZI6"/>
<organism evidence="4 7">
    <name type="scientific">Candidatus Infernicultor aquiphilus</name>
    <dbReference type="NCBI Taxonomy" id="1805029"/>
    <lineage>
        <taxon>Bacteria</taxon>
        <taxon>Pseudomonadati</taxon>
        <taxon>Atribacterota</taxon>
        <taxon>Candidatus Phoenicimicrobiia</taxon>
        <taxon>Candidatus Pheonicimicrobiales</taxon>
        <taxon>Candidatus Phoenicimicrobiaceae</taxon>
        <taxon>Candidatus Infernicultor</taxon>
    </lineage>
</organism>
<accession>A0A2M8CD25</accession>
<comment type="caution">
    <text evidence="4">The sequence shown here is derived from an EMBL/GenBank/DDBJ whole genome shotgun (WGS) entry which is preliminary data.</text>
</comment>
<reference evidence="8 9" key="2">
    <citation type="submission" date="2017-09" db="EMBL/GenBank/DDBJ databases">
        <title>Depth-based differentiation of microbial function through sediment-hosted aquifers and enrichment of novel symbionts in the deep terrestrial subsurface.</title>
        <authorList>
            <person name="Probst A.J."/>
            <person name="Ladd B."/>
            <person name="Jarett J.K."/>
            <person name="Geller-Mcgrath D.E."/>
            <person name="Sieber C.M."/>
            <person name="Emerson J.B."/>
            <person name="Anantharaman K."/>
            <person name="Thomas B.C."/>
            <person name="Malmstrom R."/>
            <person name="Stieglmeier M."/>
            <person name="Klingl A."/>
            <person name="Woyke T."/>
            <person name="Ryan C.M."/>
            <person name="Banfield J.F."/>
        </authorList>
    </citation>
    <scope>NUCLEOTIDE SEQUENCE [LARGE SCALE GENOMIC DNA]</scope>
    <source>
        <strain evidence="5">CG_4_10_14_3_um_filter_34_13</strain>
        <strain evidence="6">CG_4_9_14_3_um_filter_33_16</strain>
    </source>
</reference>
<proteinExistence type="predicted"/>
<accession>A0A2M7PQB9</accession>
<evidence type="ECO:0008006" key="10">
    <source>
        <dbReference type="Google" id="ProtNLM"/>
    </source>
</evidence>
<evidence type="ECO:0000313" key="5">
    <source>
        <dbReference type="EMBL" id="PIY32542.1"/>
    </source>
</evidence>
<dbReference type="Pfam" id="PF17115">
    <property type="entry name" value="Toast_rack_N"/>
    <property type="match status" value="1"/>
</dbReference>
<dbReference type="InterPro" id="IPR043726">
    <property type="entry name" value="LiaI-LiaF-like_TM1"/>
</dbReference>
<reference evidence="4 7" key="1">
    <citation type="journal article" date="2016" name="Environ. Microbiol.">
        <title>Genomic resolution of a cold subsurface aquifer community provides metabolic insights for novel microbes adapted to high CO concentrations.</title>
        <authorList>
            <person name="Probst A.J."/>
            <person name="Castelle C.J."/>
            <person name="Singh A."/>
            <person name="Brown C.T."/>
            <person name="Anantharaman K."/>
            <person name="Sharon I."/>
            <person name="Hug L.A."/>
            <person name="Burstein D."/>
            <person name="Emerson J.B."/>
            <person name="Thomas B.C."/>
            <person name="Banfield J.F."/>
        </authorList>
    </citation>
    <scope>NUCLEOTIDE SEQUENCE [LARGE SCALE GENOMIC DNA]</scope>
    <source>
        <strain evidence="4">CG2_30_33_13</strain>
    </source>
</reference>
<evidence type="ECO:0000313" key="9">
    <source>
        <dbReference type="Proteomes" id="UP000230646"/>
    </source>
</evidence>
<evidence type="ECO:0000313" key="4">
    <source>
        <dbReference type="EMBL" id="OIP73222.1"/>
    </source>
</evidence>
<feature type="transmembrane region" description="Helical" evidence="1">
    <location>
        <begin position="59"/>
        <end position="80"/>
    </location>
</feature>
<feature type="domain" description="LiaI-LiaF-like transmembrane region" evidence="3">
    <location>
        <begin position="9"/>
        <end position="51"/>
    </location>
</feature>
<evidence type="ECO:0000256" key="1">
    <source>
        <dbReference type="SAM" id="Phobius"/>
    </source>
</evidence>
<dbReference type="STRING" id="1805029.AUK42_01345"/>
<sequence length="341" mass="37938">MKANKIIKGLTLILIGIIFLANTLGILDWSVWSNIFKLWPLLLVSLGLSLILRGKGLSFLGPLIILLAIILGAGAIYMGINFEGKIVSEVKTLSREIIVEVQKAPEAELVPEVKTPSETETAPEVESVQEAEVTPEVKESPKIEKASIELKFDVGKLTLNESTPLLYECISQYRYKEFEPFEKFSRTEKEANIIIYHSPVTKKRISNDIKNNWELKLNNQIIYNLSIETGAINMESNLSGFKVEKLYIKSGVSNINLVVPKYNSKIIIDTGASNIDIAIPENVGATVNIDSGISAKDLDIKDFTKKDGTYISNNYNYSEFKTTIEIDCGVSNIDVNYIDIP</sequence>
<dbReference type="InterPro" id="IPR031346">
    <property type="entry name" value="DUF2154_N"/>
</dbReference>
<keyword evidence="1" id="KW-1133">Transmembrane helix</keyword>
<feature type="domain" description="DUF2154" evidence="2">
    <location>
        <begin position="142"/>
        <end position="231"/>
    </location>
</feature>
<dbReference type="Proteomes" id="UP000182763">
    <property type="component" value="Unassembled WGS sequence"/>
</dbReference>
<keyword evidence="1" id="KW-0472">Membrane</keyword>
<dbReference type="Proteomes" id="UP000230646">
    <property type="component" value="Unassembled WGS sequence"/>
</dbReference>
<protein>
    <recommendedName>
        <fullName evidence="10">DUF5668 domain-containing protein</fullName>
    </recommendedName>
</protein>
<feature type="transmembrane region" description="Helical" evidence="1">
    <location>
        <begin position="35"/>
        <end position="52"/>
    </location>
</feature>
<dbReference type="EMBL" id="MNYY01000031">
    <property type="protein sequence ID" value="OIP73222.1"/>
    <property type="molecule type" value="Genomic_DNA"/>
</dbReference>
<dbReference type="RefSeq" id="WP_406607563.1">
    <property type="nucleotide sequence ID" value="NZ_PFKO01000204.1"/>
</dbReference>
<evidence type="ECO:0000259" key="2">
    <source>
        <dbReference type="Pfam" id="PF17115"/>
    </source>
</evidence>